<feature type="transmembrane region" description="Helical" evidence="1">
    <location>
        <begin position="175"/>
        <end position="203"/>
    </location>
</feature>
<protein>
    <submittedName>
        <fullName evidence="2">Uncharacterized protein</fullName>
    </submittedName>
</protein>
<keyword evidence="1" id="KW-0472">Membrane</keyword>
<dbReference type="EMBL" id="JAWJWF010000001">
    <property type="protein sequence ID" value="KAK6640924.1"/>
    <property type="molecule type" value="Genomic_DNA"/>
</dbReference>
<comment type="caution">
    <text evidence="2">The sequence shown here is derived from an EMBL/GenBank/DDBJ whole genome shotgun (WGS) entry which is preliminary data.</text>
</comment>
<gene>
    <name evidence="2" type="ORF">RUM44_012622</name>
</gene>
<feature type="transmembrane region" description="Helical" evidence="1">
    <location>
        <begin position="215"/>
        <end position="238"/>
    </location>
</feature>
<keyword evidence="3" id="KW-1185">Reference proteome</keyword>
<name>A0ABR1BDR1_POLSC</name>
<proteinExistence type="predicted"/>
<evidence type="ECO:0000313" key="2">
    <source>
        <dbReference type="EMBL" id="KAK6640924.1"/>
    </source>
</evidence>
<sequence>MDSVTPTTFIKKPMGVTLREECLMYTKEILHGRLFLGCYKERRYVQELGQYRDVILVSNDEIELQKDLEKVKKKWENVNNLKWVGITGPDKLDIYNTYYFWVNLNNLPFNNYWFQIKHVRLIENEVLIQLKCIRKCSTLHLPNLHNHSSRNEMPISTPNIQSYLTMKNFMSVARFILVLLATMTFGAISGVKSISGYLLILIRELSNLIQALTPIIVQLIDFCTKVIGGLFIIIAGLLNINRRSPFLDNSRNMVHYAKAENYPHLTKNWKERNRLLREELFFVKKS</sequence>
<evidence type="ECO:0000256" key="1">
    <source>
        <dbReference type="SAM" id="Phobius"/>
    </source>
</evidence>
<keyword evidence="1" id="KW-0812">Transmembrane</keyword>
<reference evidence="2 3" key="1">
    <citation type="submission" date="2023-09" db="EMBL/GenBank/DDBJ databases">
        <title>Genomes of two closely related lineages of the louse Polyplax serrata with different host specificities.</title>
        <authorList>
            <person name="Martinu J."/>
            <person name="Tarabai H."/>
            <person name="Stefka J."/>
            <person name="Hypsa V."/>
        </authorList>
    </citation>
    <scope>NUCLEOTIDE SEQUENCE [LARGE SCALE GENOMIC DNA]</scope>
    <source>
        <strain evidence="2">98ZLc_SE</strain>
    </source>
</reference>
<dbReference type="Proteomes" id="UP001359485">
    <property type="component" value="Unassembled WGS sequence"/>
</dbReference>
<organism evidence="2 3">
    <name type="scientific">Polyplax serrata</name>
    <name type="common">Common mouse louse</name>
    <dbReference type="NCBI Taxonomy" id="468196"/>
    <lineage>
        <taxon>Eukaryota</taxon>
        <taxon>Metazoa</taxon>
        <taxon>Ecdysozoa</taxon>
        <taxon>Arthropoda</taxon>
        <taxon>Hexapoda</taxon>
        <taxon>Insecta</taxon>
        <taxon>Pterygota</taxon>
        <taxon>Neoptera</taxon>
        <taxon>Paraneoptera</taxon>
        <taxon>Psocodea</taxon>
        <taxon>Troctomorpha</taxon>
        <taxon>Phthiraptera</taxon>
        <taxon>Anoplura</taxon>
        <taxon>Polyplacidae</taxon>
        <taxon>Polyplax</taxon>
    </lineage>
</organism>
<keyword evidence="1" id="KW-1133">Transmembrane helix</keyword>
<evidence type="ECO:0000313" key="3">
    <source>
        <dbReference type="Proteomes" id="UP001359485"/>
    </source>
</evidence>
<accession>A0ABR1BDR1</accession>